<reference evidence="4 5" key="1">
    <citation type="journal article" date="2013" name="BMC Genomics">
        <title>The miniature genome of a carnivorous plant Genlisea aurea contains a low number of genes and short non-coding sequences.</title>
        <authorList>
            <person name="Leushkin E.V."/>
            <person name="Sutormin R.A."/>
            <person name="Nabieva E.R."/>
            <person name="Penin A.A."/>
            <person name="Kondrashov A.S."/>
            <person name="Logacheva M.D."/>
        </authorList>
    </citation>
    <scope>NUCLEOTIDE SEQUENCE [LARGE SCALE GENOMIC DNA]</scope>
</reference>
<keyword evidence="1" id="KW-0863">Zinc-finger</keyword>
<dbReference type="SUPFAM" id="SSF57667">
    <property type="entry name" value="beta-beta-alpha zinc fingers"/>
    <property type="match status" value="1"/>
</dbReference>
<keyword evidence="5" id="KW-1185">Reference proteome</keyword>
<evidence type="ECO:0000256" key="1">
    <source>
        <dbReference type="PROSITE-ProRule" id="PRU00042"/>
    </source>
</evidence>
<protein>
    <recommendedName>
        <fullName evidence="3">C2H2-type domain-containing protein</fullName>
    </recommendedName>
</protein>
<feature type="non-terminal residue" evidence="4">
    <location>
        <position position="94"/>
    </location>
</feature>
<evidence type="ECO:0000256" key="2">
    <source>
        <dbReference type="SAM" id="MobiDB-lite"/>
    </source>
</evidence>
<dbReference type="GO" id="GO:0008270">
    <property type="term" value="F:zinc ion binding"/>
    <property type="evidence" value="ECO:0007669"/>
    <property type="project" value="UniProtKB-KW"/>
</dbReference>
<organism evidence="4 5">
    <name type="scientific">Genlisea aurea</name>
    <dbReference type="NCBI Taxonomy" id="192259"/>
    <lineage>
        <taxon>Eukaryota</taxon>
        <taxon>Viridiplantae</taxon>
        <taxon>Streptophyta</taxon>
        <taxon>Embryophyta</taxon>
        <taxon>Tracheophyta</taxon>
        <taxon>Spermatophyta</taxon>
        <taxon>Magnoliopsida</taxon>
        <taxon>eudicotyledons</taxon>
        <taxon>Gunneridae</taxon>
        <taxon>Pentapetalae</taxon>
        <taxon>asterids</taxon>
        <taxon>lamiids</taxon>
        <taxon>Lamiales</taxon>
        <taxon>Lentibulariaceae</taxon>
        <taxon>Genlisea</taxon>
    </lineage>
</organism>
<gene>
    <name evidence="4" type="ORF">M569_03795</name>
</gene>
<sequence>NQRKKPTHDYFMNLSSFSQLPFVRPQSIRLFGKVFDALSIRPNDDDDTYVRLARKKRFECRFCCKNFPTSQALGGHQNAHKRERQHAKRQHHET</sequence>
<dbReference type="PROSITE" id="PS00028">
    <property type="entry name" value="ZINC_FINGER_C2H2_1"/>
    <property type="match status" value="1"/>
</dbReference>
<feature type="region of interest" description="Disordered" evidence="2">
    <location>
        <begin position="71"/>
        <end position="94"/>
    </location>
</feature>
<accession>S8CUB5</accession>
<dbReference type="PANTHER" id="PTHR46547">
    <property type="entry name" value="ZINC FINGER PROTEIN GIS"/>
    <property type="match status" value="1"/>
</dbReference>
<dbReference type="InterPro" id="IPR013087">
    <property type="entry name" value="Znf_C2H2_type"/>
</dbReference>
<dbReference type="Proteomes" id="UP000015453">
    <property type="component" value="Unassembled WGS sequence"/>
</dbReference>
<keyword evidence="1" id="KW-0862">Zinc</keyword>
<dbReference type="InterPro" id="IPR036236">
    <property type="entry name" value="Znf_C2H2_sf"/>
</dbReference>
<dbReference type="PROSITE" id="PS50157">
    <property type="entry name" value="ZINC_FINGER_C2H2_2"/>
    <property type="match status" value="1"/>
</dbReference>
<dbReference type="GO" id="GO:0010090">
    <property type="term" value="P:trichome morphogenesis"/>
    <property type="evidence" value="ECO:0007669"/>
    <property type="project" value="InterPro"/>
</dbReference>
<dbReference type="GO" id="GO:0003700">
    <property type="term" value="F:DNA-binding transcription factor activity"/>
    <property type="evidence" value="ECO:0007669"/>
    <property type="project" value="InterPro"/>
</dbReference>
<evidence type="ECO:0000313" key="5">
    <source>
        <dbReference type="Proteomes" id="UP000015453"/>
    </source>
</evidence>
<dbReference type="GO" id="GO:0009739">
    <property type="term" value="P:response to gibberellin"/>
    <property type="evidence" value="ECO:0007669"/>
    <property type="project" value="InterPro"/>
</dbReference>
<feature type="domain" description="C2H2-type" evidence="3">
    <location>
        <begin position="58"/>
        <end position="85"/>
    </location>
</feature>
<dbReference type="InterPro" id="IPR044291">
    <property type="entry name" value="GIS/GIS2/ZFP8"/>
</dbReference>
<keyword evidence="1" id="KW-0479">Metal-binding</keyword>
<name>S8CUB5_9LAMI</name>
<evidence type="ECO:0000313" key="4">
    <source>
        <dbReference type="EMBL" id="EPS70964.1"/>
    </source>
</evidence>
<evidence type="ECO:0000259" key="3">
    <source>
        <dbReference type="PROSITE" id="PS50157"/>
    </source>
</evidence>
<comment type="caution">
    <text evidence="4">The sequence shown here is derived from an EMBL/GenBank/DDBJ whole genome shotgun (WGS) entry which is preliminary data.</text>
</comment>
<dbReference type="PANTHER" id="PTHR46547:SF7">
    <property type="entry name" value="ZINC FINGER PROTEIN GIS"/>
    <property type="match status" value="1"/>
</dbReference>
<dbReference type="OrthoDB" id="9442240at2759"/>
<dbReference type="EMBL" id="AUSU01001459">
    <property type="protein sequence ID" value="EPS70964.1"/>
    <property type="molecule type" value="Genomic_DNA"/>
</dbReference>
<dbReference type="AlphaFoldDB" id="S8CUB5"/>
<proteinExistence type="predicted"/>
<feature type="compositionally biased region" description="Basic residues" evidence="2">
    <location>
        <begin position="78"/>
        <end position="94"/>
    </location>
</feature>
<feature type="non-terminal residue" evidence="4">
    <location>
        <position position="1"/>
    </location>
</feature>